<dbReference type="Proteomes" id="UP000012960">
    <property type="component" value="Unplaced"/>
</dbReference>
<dbReference type="EMBL" id="HG996472">
    <property type="protein sequence ID" value="CAG1830447.1"/>
    <property type="molecule type" value="Genomic_DNA"/>
</dbReference>
<dbReference type="SUPFAM" id="SSF54626">
    <property type="entry name" value="Chalcone isomerase"/>
    <property type="match status" value="1"/>
</dbReference>
<protein>
    <recommendedName>
        <fullName evidence="2">Chalcone--flavanone isomerase</fullName>
    </recommendedName>
</protein>
<dbReference type="OrthoDB" id="10414917at2759"/>
<dbReference type="PANTHER" id="PTHR47589">
    <property type="entry name" value="FATTY-ACID-BINDING PROTEIN 1"/>
    <property type="match status" value="1"/>
</dbReference>
<comment type="similarity">
    <text evidence="1">Belongs to the chalcone isomerase family.</text>
</comment>
<sequence>MGSLRFPFSLPQPPKPPQRPALRQAMAAAAVGAGVGLAISIALEPGACASGRGRKAGSEASPVWATLSLVETLPPTTIVEPRSGTKFPSVVDDGRRLLGIGVRYWKRPKRKNNISYAYGVYADESDVKRLRKKYGTFSVSELKGNKELIDDVLDQDLRMTIRLQIVNRMLSTRYLNETFAKVVENELQKYGGSKSSNNKELLQRFNSIFMDEHKLLGNSIFYLSRERGYILRIRINGKEMGKIESNRICKPLLDLYVGKNAYDKQALQDIQSTLASILQERSD</sequence>
<dbReference type="InParanoid" id="A0A804K2D6"/>
<dbReference type="InterPro" id="IPR016087">
    <property type="entry name" value="Chalcone_isomerase"/>
</dbReference>
<dbReference type="EnsemblPlants" id="Ma08_t03230.1">
    <property type="protein sequence ID" value="Ma08_p03230.1"/>
    <property type="gene ID" value="Ma08_g03230"/>
</dbReference>
<reference evidence="4" key="1">
    <citation type="submission" date="2021-03" db="EMBL/GenBank/DDBJ databases">
        <authorList>
            <consortium name="Genoscope - CEA"/>
            <person name="William W."/>
        </authorList>
    </citation>
    <scope>NUCLEOTIDE SEQUENCE</scope>
    <source>
        <strain evidence="4">Doubled-haploid Pahang</strain>
    </source>
</reference>
<evidence type="ECO:0000256" key="1">
    <source>
        <dbReference type="ARBA" id="ARBA00007166"/>
    </source>
</evidence>
<evidence type="ECO:0000313" key="5">
    <source>
        <dbReference type="EnsemblPlants" id="Ma08_p03230.1"/>
    </source>
</evidence>
<dbReference type="PANTHER" id="PTHR47589:SF5">
    <property type="entry name" value="CHALCONE ISOMERASE DOMAIN-CONTAINING PROTEIN"/>
    <property type="match status" value="1"/>
</dbReference>
<gene>
    <name evidence="4" type="ORF">GSMUA_337010.1</name>
</gene>
<dbReference type="InterPro" id="IPR036298">
    <property type="entry name" value="Chalcone_isomerase_sf"/>
</dbReference>
<dbReference type="Gramene" id="Ma08_t03230.1">
    <property type="protein sequence ID" value="Ma08_p03230.1"/>
    <property type="gene ID" value="Ma08_g03230"/>
</dbReference>
<evidence type="ECO:0000313" key="4">
    <source>
        <dbReference type="EMBL" id="CAG1830447.1"/>
    </source>
</evidence>
<dbReference type="GO" id="GO:0006631">
    <property type="term" value="P:fatty acid metabolic process"/>
    <property type="evidence" value="ECO:0000318"/>
    <property type="project" value="GO_Central"/>
</dbReference>
<reference evidence="5" key="2">
    <citation type="submission" date="2021-05" db="UniProtKB">
        <authorList>
            <consortium name="EnsemblPlants"/>
        </authorList>
    </citation>
    <scope>IDENTIFICATION</scope>
    <source>
        <strain evidence="5">subsp. malaccensis</strain>
    </source>
</reference>
<dbReference type="OMA" id="MASMRFP"/>
<accession>A0A804K2D6</accession>
<proteinExistence type="inferred from homology"/>
<dbReference type="Pfam" id="PF16035">
    <property type="entry name" value="Chalcone_2"/>
    <property type="match status" value="1"/>
</dbReference>
<dbReference type="Gene3D" id="3.50.70.10">
    <property type="match status" value="1"/>
</dbReference>
<evidence type="ECO:0000256" key="2">
    <source>
        <dbReference type="ARBA" id="ARBA00024426"/>
    </source>
</evidence>
<dbReference type="AlphaFoldDB" id="A0A804K2D6"/>
<dbReference type="GO" id="GO:0009570">
    <property type="term" value="C:chloroplast stroma"/>
    <property type="evidence" value="ECO:0000318"/>
    <property type="project" value="GO_Central"/>
</dbReference>
<dbReference type="GO" id="GO:0005504">
    <property type="term" value="F:fatty acid binding"/>
    <property type="evidence" value="ECO:0000318"/>
    <property type="project" value="GO_Central"/>
</dbReference>
<dbReference type="InterPro" id="IPR044228">
    <property type="entry name" value="FAP1"/>
</dbReference>
<evidence type="ECO:0000259" key="3">
    <source>
        <dbReference type="Pfam" id="PF16035"/>
    </source>
</evidence>
<dbReference type="InterPro" id="IPR016088">
    <property type="entry name" value="Chalcone_isomerase_3-sand"/>
</dbReference>
<organism evidence="5 6">
    <name type="scientific">Musa acuminata subsp. malaccensis</name>
    <name type="common">Wild banana</name>
    <name type="synonym">Musa malaccensis</name>
    <dbReference type="NCBI Taxonomy" id="214687"/>
    <lineage>
        <taxon>Eukaryota</taxon>
        <taxon>Viridiplantae</taxon>
        <taxon>Streptophyta</taxon>
        <taxon>Embryophyta</taxon>
        <taxon>Tracheophyta</taxon>
        <taxon>Spermatophyta</taxon>
        <taxon>Magnoliopsida</taxon>
        <taxon>Liliopsida</taxon>
        <taxon>Zingiberales</taxon>
        <taxon>Musaceae</taxon>
        <taxon>Musa</taxon>
    </lineage>
</organism>
<keyword evidence="6" id="KW-1185">Reference proteome</keyword>
<feature type="domain" description="Chalcone isomerase" evidence="3">
    <location>
        <begin position="97"/>
        <end position="266"/>
    </location>
</feature>
<dbReference type="InterPro" id="IPR016089">
    <property type="entry name" value="Chalcone_isomerase_bundle_sf"/>
</dbReference>
<evidence type="ECO:0000313" key="6">
    <source>
        <dbReference type="Proteomes" id="UP000012960"/>
    </source>
</evidence>
<name>A0A804K2D6_MUSAM</name>
<dbReference type="Gene3D" id="1.10.890.20">
    <property type="match status" value="1"/>
</dbReference>
<dbReference type="GO" id="GO:0016872">
    <property type="term" value="F:intramolecular lyase activity"/>
    <property type="evidence" value="ECO:0007669"/>
    <property type="project" value="InterPro"/>
</dbReference>